<keyword evidence="1" id="KW-0812">Transmembrane</keyword>
<dbReference type="Gene3D" id="3.90.550.10">
    <property type="entry name" value="Spore Coat Polysaccharide Biosynthesis Protein SpsA, Chain A"/>
    <property type="match status" value="1"/>
</dbReference>
<evidence type="ECO:0000313" key="4">
    <source>
        <dbReference type="Proteomes" id="UP001176961"/>
    </source>
</evidence>
<gene>
    <name evidence="3" type="ORF">CYNAS_LOCUS14245</name>
</gene>
<protein>
    <recommendedName>
        <fullName evidence="2">ILEI/PANDER domain-containing protein</fullName>
    </recommendedName>
</protein>
<evidence type="ECO:0000313" key="3">
    <source>
        <dbReference type="EMBL" id="CAJ0602262.1"/>
    </source>
</evidence>
<feature type="domain" description="ILEI/PANDER" evidence="2">
    <location>
        <begin position="303"/>
        <end position="390"/>
    </location>
</feature>
<dbReference type="Pfam" id="PF15711">
    <property type="entry name" value="ILEI"/>
    <property type="match status" value="2"/>
</dbReference>
<dbReference type="InterPro" id="IPR029044">
    <property type="entry name" value="Nucleotide-diphossugar_trans"/>
</dbReference>
<keyword evidence="1" id="KW-1133">Transmembrane helix</keyword>
<dbReference type="PROSITE" id="PS52031">
    <property type="entry name" value="GG_LECTIN"/>
    <property type="match status" value="2"/>
</dbReference>
<dbReference type="SUPFAM" id="SSF53448">
    <property type="entry name" value="Nucleotide-diphospho-sugar transferases"/>
    <property type="match status" value="1"/>
</dbReference>
<feature type="transmembrane region" description="Helical" evidence="1">
    <location>
        <begin position="7"/>
        <end position="25"/>
    </location>
</feature>
<dbReference type="PANTHER" id="PTHR46396">
    <property type="entry name" value="PROTEIN O-LINKED-MANNOSE BETA-1,2-N-ACETYLGLUCOSAMINYLTRANSFERASE 1"/>
    <property type="match status" value="1"/>
</dbReference>
<sequence>MRINRRVIYAVILTSSLLFLGKYIFSRKSDYTDLHQRHRPAKDDHREIERLGTHDDQCFYDPSCSPPQILFRIHAETANAPPFACLNDIRLFDGYELKNGVNLVSLNGTTGDVESMVSFDVAESDGNLINWLRSLPPSAIIVGVSFGDVAERVSSDARAALSAFGAVEILKWRGASSYAILGQHGLKQHAHELLVLQSDEHATHLIEGCFDVPLGDVGAVNTSRDLMDIQRIDPEKMAALGGSRNADQSVELGSKWVWCGMETSCAPDEIPMHFFTGESKDDSPRMCVGGYMVFDRDLNNAGRGLNVASIEPKTGRILSVAHFDTYQDDSSTLEEWLENVPLGNIMAVVSFDEASNMLSDMAKRIFYEMGSSMIHRLKFRASWYFVGHKGLAAYSPFEDLNVPTGNSWAKPIKTSICLPKKLDAWRGRAHKGKSAISLMPHNLPRRHFCLKHDGHGEFCDESRIDSLIHPRPLTDPSRERDPVFNMPIVIAAGLSTDALRICLESLMRQEGLNTQMVIVAYDKEYPENAELSTLFHVRSLPVNASDGYGSLILSALSATFAVFPSAAAVAVIEEDVKLAPDWLYYLSQTLPTLLSDTSVDVIHTFNPNGFTDTSGNDSLVYRTGFQPPLFSYVITRKKYEKEIKNKINCCANPGRWLWSSSSSLVPDMSRIDVTHNSLIPHWTNALFTRPRKMSEKSTTLVRNFESESMYDRSISSACMNAPRVPLRHVACGNWQQQIEEISSESNSSSVIVTCGNEVKDLAQASKCFGLYFDEHFVTGVYKRIIRFFADGTNVFIVPEKLIASPSFLKLFGSSFTA</sequence>
<feature type="domain" description="ILEI/PANDER" evidence="2">
    <location>
        <begin position="99"/>
        <end position="185"/>
    </location>
</feature>
<dbReference type="EMBL" id="CATQJL010000305">
    <property type="protein sequence ID" value="CAJ0602262.1"/>
    <property type="molecule type" value="Genomic_DNA"/>
</dbReference>
<keyword evidence="4" id="KW-1185">Reference proteome</keyword>
<reference evidence="3" key="1">
    <citation type="submission" date="2023-07" db="EMBL/GenBank/DDBJ databases">
        <authorList>
            <consortium name="CYATHOMIX"/>
        </authorList>
    </citation>
    <scope>NUCLEOTIDE SEQUENCE</scope>
    <source>
        <strain evidence="3">N/A</strain>
    </source>
</reference>
<dbReference type="GO" id="GO:0047223">
    <property type="term" value="F:beta-1,3-galactosyl-O-glycosyl-glycoprotein beta-1,3-N-acetylglucosaminyltransferase activity"/>
    <property type="evidence" value="ECO:0007669"/>
    <property type="project" value="TreeGrafter"/>
</dbReference>
<dbReference type="Proteomes" id="UP001176961">
    <property type="component" value="Unassembled WGS sequence"/>
</dbReference>
<evidence type="ECO:0000256" key="1">
    <source>
        <dbReference type="SAM" id="Phobius"/>
    </source>
</evidence>
<dbReference type="InterPro" id="IPR052463">
    <property type="entry name" value="O-linked_mannose_GnT"/>
</dbReference>
<keyword evidence="1" id="KW-0472">Membrane</keyword>
<name>A0AA36H200_CYLNA</name>
<accession>A0AA36H200</accession>
<dbReference type="CDD" id="cd13936">
    <property type="entry name" value="PANDER_like"/>
    <property type="match status" value="1"/>
</dbReference>
<evidence type="ECO:0000259" key="2">
    <source>
        <dbReference type="Pfam" id="PF15711"/>
    </source>
</evidence>
<comment type="caution">
    <text evidence="3">The sequence shown here is derived from an EMBL/GenBank/DDBJ whole genome shotgun (WGS) entry which is preliminary data.</text>
</comment>
<dbReference type="PANTHER" id="PTHR46396:SF2">
    <property type="entry name" value="ILEI_PANDER DOMAIN-CONTAINING PROTEIN"/>
    <property type="match status" value="1"/>
</dbReference>
<proteinExistence type="predicted"/>
<dbReference type="GO" id="GO:0000139">
    <property type="term" value="C:Golgi membrane"/>
    <property type="evidence" value="ECO:0007669"/>
    <property type="project" value="TreeGrafter"/>
</dbReference>
<dbReference type="GO" id="GO:0016266">
    <property type="term" value="P:protein O-linked glycosylation via N-acetyl-galactosamine"/>
    <property type="evidence" value="ECO:0007669"/>
    <property type="project" value="TreeGrafter"/>
</dbReference>
<dbReference type="AlphaFoldDB" id="A0AA36H200"/>
<dbReference type="InterPro" id="IPR039477">
    <property type="entry name" value="ILEI/PANDER_dom"/>
</dbReference>
<organism evidence="3 4">
    <name type="scientific">Cylicocyclus nassatus</name>
    <name type="common">Nematode worm</name>
    <dbReference type="NCBI Taxonomy" id="53992"/>
    <lineage>
        <taxon>Eukaryota</taxon>
        <taxon>Metazoa</taxon>
        <taxon>Ecdysozoa</taxon>
        <taxon>Nematoda</taxon>
        <taxon>Chromadorea</taxon>
        <taxon>Rhabditida</taxon>
        <taxon>Rhabditina</taxon>
        <taxon>Rhabditomorpha</taxon>
        <taxon>Strongyloidea</taxon>
        <taxon>Strongylidae</taxon>
        <taxon>Cylicocyclus</taxon>
    </lineage>
</organism>